<dbReference type="Proteomes" id="UP000078200">
    <property type="component" value="Unassembled WGS sequence"/>
</dbReference>
<dbReference type="VEuPathDB" id="VectorBase:GAUT047397"/>
<proteinExistence type="predicted"/>
<sequence length="104" mass="11935">MAKYLKHRETYAFIILIIHLNYNGFECDKKKKRNLRNVLSLPVGGNERDQFACSSCLMVFVTMFRIIYSLILFAVAALTTSMTACGAYALKKLVIYEKSAKEKR</sequence>
<keyword evidence="3" id="KW-1185">Reference proteome</keyword>
<evidence type="ECO:0000256" key="1">
    <source>
        <dbReference type="SAM" id="Phobius"/>
    </source>
</evidence>
<organism evidence="2 3">
    <name type="scientific">Glossina austeni</name>
    <name type="common">Savannah tsetse fly</name>
    <dbReference type="NCBI Taxonomy" id="7395"/>
    <lineage>
        <taxon>Eukaryota</taxon>
        <taxon>Metazoa</taxon>
        <taxon>Ecdysozoa</taxon>
        <taxon>Arthropoda</taxon>
        <taxon>Hexapoda</taxon>
        <taxon>Insecta</taxon>
        <taxon>Pterygota</taxon>
        <taxon>Neoptera</taxon>
        <taxon>Endopterygota</taxon>
        <taxon>Diptera</taxon>
        <taxon>Brachycera</taxon>
        <taxon>Muscomorpha</taxon>
        <taxon>Hippoboscoidea</taxon>
        <taxon>Glossinidae</taxon>
        <taxon>Glossina</taxon>
    </lineage>
</organism>
<keyword evidence="1" id="KW-1133">Transmembrane helix</keyword>
<evidence type="ECO:0000313" key="2">
    <source>
        <dbReference type="EnsemblMetazoa" id="GAUT047397-PA"/>
    </source>
</evidence>
<keyword evidence="1" id="KW-0472">Membrane</keyword>
<evidence type="ECO:0000313" key="3">
    <source>
        <dbReference type="Proteomes" id="UP000078200"/>
    </source>
</evidence>
<protein>
    <submittedName>
        <fullName evidence="2">Uncharacterized protein</fullName>
    </submittedName>
</protein>
<dbReference type="AlphaFoldDB" id="A0A1A9VTU3"/>
<dbReference type="EnsemblMetazoa" id="GAUT047397-RA">
    <property type="protein sequence ID" value="GAUT047397-PA"/>
    <property type="gene ID" value="GAUT047397"/>
</dbReference>
<feature type="transmembrane region" description="Helical" evidence="1">
    <location>
        <begin position="66"/>
        <end position="90"/>
    </location>
</feature>
<reference evidence="2" key="1">
    <citation type="submission" date="2020-05" db="UniProtKB">
        <authorList>
            <consortium name="EnsemblMetazoa"/>
        </authorList>
    </citation>
    <scope>IDENTIFICATION</scope>
    <source>
        <strain evidence="2">TTRI</strain>
    </source>
</reference>
<accession>A0A1A9VTU3</accession>
<name>A0A1A9VTU3_GLOAU</name>
<keyword evidence="1" id="KW-0812">Transmembrane</keyword>